<evidence type="ECO:0000313" key="3">
    <source>
        <dbReference type="EMBL" id="GIJ50975.1"/>
    </source>
</evidence>
<dbReference type="Proteomes" id="UP000619260">
    <property type="component" value="Unassembled WGS sequence"/>
</dbReference>
<dbReference type="SUPFAM" id="SSF47413">
    <property type="entry name" value="lambda repressor-like DNA-binding domains"/>
    <property type="match status" value="1"/>
</dbReference>
<sequence length="176" mass="19335">MSELAATTGVSISALSRLEAGRRKPALAQLLPLARFYGLTLDALIDPSAHARRIDLPTFERHGATYIQLSSRPGGIQLYKMLYQPQTVLPEPELCRHQGFLVLNVLAGRLRVVLGDRELVLSAGEAAEFDTSVPHGMGPVDFQPIEALLLYGSQGERMTVTARTVRTPRTHQDQVH</sequence>
<dbReference type="GO" id="GO:0003677">
    <property type="term" value="F:DNA binding"/>
    <property type="evidence" value="ECO:0007669"/>
    <property type="project" value="UniProtKB-KW"/>
</dbReference>
<evidence type="ECO:0000259" key="2">
    <source>
        <dbReference type="PROSITE" id="PS50943"/>
    </source>
</evidence>
<dbReference type="PANTHER" id="PTHR46797:SF1">
    <property type="entry name" value="METHYLPHOSPHONATE SYNTHASE"/>
    <property type="match status" value="1"/>
</dbReference>
<dbReference type="InterPro" id="IPR011051">
    <property type="entry name" value="RmlC_Cupin_sf"/>
</dbReference>
<dbReference type="CDD" id="cd00093">
    <property type="entry name" value="HTH_XRE"/>
    <property type="match status" value="1"/>
</dbReference>
<dbReference type="InterPro" id="IPR001387">
    <property type="entry name" value="Cro/C1-type_HTH"/>
</dbReference>
<dbReference type="InterPro" id="IPR010982">
    <property type="entry name" value="Lambda_DNA-bd_dom_sf"/>
</dbReference>
<dbReference type="Pfam" id="PF01381">
    <property type="entry name" value="HTH_3"/>
    <property type="match status" value="1"/>
</dbReference>
<dbReference type="CDD" id="cd02209">
    <property type="entry name" value="cupin_XRE_C"/>
    <property type="match status" value="1"/>
</dbReference>
<evidence type="ECO:0000313" key="4">
    <source>
        <dbReference type="Proteomes" id="UP000619260"/>
    </source>
</evidence>
<dbReference type="PANTHER" id="PTHR46797">
    <property type="entry name" value="HTH-TYPE TRANSCRIPTIONAL REGULATOR"/>
    <property type="match status" value="1"/>
</dbReference>
<dbReference type="Pfam" id="PF07883">
    <property type="entry name" value="Cupin_2"/>
    <property type="match status" value="1"/>
</dbReference>
<accession>A0A8J3YWA4</accession>
<protein>
    <submittedName>
        <fullName evidence="3">XRE family transcriptional regulator</fullName>
    </submittedName>
</protein>
<gene>
    <name evidence="3" type="ORF">Val02_78610</name>
</gene>
<dbReference type="Gene3D" id="2.60.120.10">
    <property type="entry name" value="Jelly Rolls"/>
    <property type="match status" value="1"/>
</dbReference>
<dbReference type="InterPro" id="IPR014710">
    <property type="entry name" value="RmlC-like_jellyroll"/>
</dbReference>
<comment type="caution">
    <text evidence="3">The sequence shown here is derived from an EMBL/GenBank/DDBJ whole genome shotgun (WGS) entry which is preliminary data.</text>
</comment>
<dbReference type="GO" id="GO:0005829">
    <property type="term" value="C:cytosol"/>
    <property type="evidence" value="ECO:0007669"/>
    <property type="project" value="TreeGrafter"/>
</dbReference>
<keyword evidence="1" id="KW-0238">DNA-binding</keyword>
<organism evidence="3 4">
    <name type="scientific">Virgisporangium aliadipatigenens</name>
    <dbReference type="NCBI Taxonomy" id="741659"/>
    <lineage>
        <taxon>Bacteria</taxon>
        <taxon>Bacillati</taxon>
        <taxon>Actinomycetota</taxon>
        <taxon>Actinomycetes</taxon>
        <taxon>Micromonosporales</taxon>
        <taxon>Micromonosporaceae</taxon>
        <taxon>Virgisporangium</taxon>
    </lineage>
</organism>
<dbReference type="GO" id="GO:0003700">
    <property type="term" value="F:DNA-binding transcription factor activity"/>
    <property type="evidence" value="ECO:0007669"/>
    <property type="project" value="TreeGrafter"/>
</dbReference>
<dbReference type="EMBL" id="BOPF01000041">
    <property type="protein sequence ID" value="GIJ50975.1"/>
    <property type="molecule type" value="Genomic_DNA"/>
</dbReference>
<evidence type="ECO:0000256" key="1">
    <source>
        <dbReference type="ARBA" id="ARBA00023125"/>
    </source>
</evidence>
<keyword evidence="4" id="KW-1185">Reference proteome</keyword>
<name>A0A8J3YWA4_9ACTN</name>
<dbReference type="InterPro" id="IPR050807">
    <property type="entry name" value="TransReg_Diox_bact_type"/>
</dbReference>
<reference evidence="3" key="1">
    <citation type="submission" date="2021-01" db="EMBL/GenBank/DDBJ databases">
        <title>Whole genome shotgun sequence of Virgisporangium aliadipatigenens NBRC 105644.</title>
        <authorList>
            <person name="Komaki H."/>
            <person name="Tamura T."/>
        </authorList>
    </citation>
    <scope>NUCLEOTIDE SEQUENCE</scope>
    <source>
        <strain evidence="3">NBRC 105644</strain>
    </source>
</reference>
<dbReference type="Gene3D" id="1.10.260.40">
    <property type="entry name" value="lambda repressor-like DNA-binding domains"/>
    <property type="match status" value="1"/>
</dbReference>
<dbReference type="PROSITE" id="PS50943">
    <property type="entry name" value="HTH_CROC1"/>
    <property type="match status" value="1"/>
</dbReference>
<feature type="domain" description="HTH cro/C1-type" evidence="2">
    <location>
        <begin position="1"/>
        <end position="44"/>
    </location>
</feature>
<dbReference type="AlphaFoldDB" id="A0A8J3YWA4"/>
<dbReference type="InterPro" id="IPR013096">
    <property type="entry name" value="Cupin_2"/>
</dbReference>
<dbReference type="SUPFAM" id="SSF51182">
    <property type="entry name" value="RmlC-like cupins"/>
    <property type="match status" value="1"/>
</dbReference>
<proteinExistence type="predicted"/>